<gene>
    <name evidence="1" type="ORF">CY34DRAFT_811988</name>
</gene>
<sequence length="114" mass="13541">MAYVGQQQLDGYDATVRHAIKRKKAFDKRVLARSPREVIFQKGQLVQFFHSNLHNTLEAKRKILPKWSIPHRILERIRNSYKLETLGGEHLSGEFHARRLRDRRRRRNGRDGGR</sequence>
<protein>
    <submittedName>
        <fullName evidence="1">Uncharacterized protein</fullName>
    </submittedName>
</protein>
<dbReference type="HOGENOM" id="CLU_186480_0_0_1"/>
<reference evidence="1 2" key="1">
    <citation type="submission" date="2014-04" db="EMBL/GenBank/DDBJ databases">
        <authorList>
            <consortium name="DOE Joint Genome Institute"/>
            <person name="Kuo A."/>
            <person name="Ruytinx J."/>
            <person name="Rineau F."/>
            <person name="Colpaert J."/>
            <person name="Kohler A."/>
            <person name="Nagy L.G."/>
            <person name="Floudas D."/>
            <person name="Copeland A."/>
            <person name="Barry K.W."/>
            <person name="Cichocki N."/>
            <person name="Veneault-Fourrey C."/>
            <person name="LaButti K."/>
            <person name="Lindquist E.A."/>
            <person name="Lipzen A."/>
            <person name="Lundell T."/>
            <person name="Morin E."/>
            <person name="Murat C."/>
            <person name="Sun H."/>
            <person name="Tunlid A."/>
            <person name="Henrissat B."/>
            <person name="Grigoriev I.V."/>
            <person name="Hibbett D.S."/>
            <person name="Martin F."/>
            <person name="Nordberg H.P."/>
            <person name="Cantor M.N."/>
            <person name="Hua S.X."/>
        </authorList>
    </citation>
    <scope>NUCLEOTIDE SEQUENCE [LARGE SCALE GENOMIC DNA]</scope>
    <source>
        <strain evidence="1 2">UH-Slu-Lm8-n1</strain>
    </source>
</reference>
<dbReference type="AlphaFoldDB" id="A0A0C9ZDR6"/>
<dbReference type="OrthoDB" id="3237746at2759"/>
<dbReference type="InParanoid" id="A0A0C9ZDR6"/>
<keyword evidence="2" id="KW-1185">Reference proteome</keyword>
<evidence type="ECO:0000313" key="2">
    <source>
        <dbReference type="Proteomes" id="UP000054485"/>
    </source>
</evidence>
<dbReference type="EMBL" id="KN835602">
    <property type="protein sequence ID" value="KIK35645.1"/>
    <property type="molecule type" value="Genomic_DNA"/>
</dbReference>
<evidence type="ECO:0000313" key="1">
    <source>
        <dbReference type="EMBL" id="KIK35645.1"/>
    </source>
</evidence>
<name>A0A0C9ZDR6_9AGAM</name>
<organism evidence="1 2">
    <name type="scientific">Suillus luteus UH-Slu-Lm8-n1</name>
    <dbReference type="NCBI Taxonomy" id="930992"/>
    <lineage>
        <taxon>Eukaryota</taxon>
        <taxon>Fungi</taxon>
        <taxon>Dikarya</taxon>
        <taxon>Basidiomycota</taxon>
        <taxon>Agaricomycotina</taxon>
        <taxon>Agaricomycetes</taxon>
        <taxon>Agaricomycetidae</taxon>
        <taxon>Boletales</taxon>
        <taxon>Suillineae</taxon>
        <taxon>Suillaceae</taxon>
        <taxon>Suillus</taxon>
    </lineage>
</organism>
<dbReference type="Proteomes" id="UP000054485">
    <property type="component" value="Unassembled WGS sequence"/>
</dbReference>
<proteinExistence type="predicted"/>
<reference evidence="2" key="2">
    <citation type="submission" date="2015-01" db="EMBL/GenBank/DDBJ databases">
        <title>Evolutionary Origins and Diversification of the Mycorrhizal Mutualists.</title>
        <authorList>
            <consortium name="DOE Joint Genome Institute"/>
            <consortium name="Mycorrhizal Genomics Consortium"/>
            <person name="Kohler A."/>
            <person name="Kuo A."/>
            <person name="Nagy L.G."/>
            <person name="Floudas D."/>
            <person name="Copeland A."/>
            <person name="Barry K.W."/>
            <person name="Cichocki N."/>
            <person name="Veneault-Fourrey C."/>
            <person name="LaButti K."/>
            <person name="Lindquist E.A."/>
            <person name="Lipzen A."/>
            <person name="Lundell T."/>
            <person name="Morin E."/>
            <person name="Murat C."/>
            <person name="Riley R."/>
            <person name="Ohm R."/>
            <person name="Sun H."/>
            <person name="Tunlid A."/>
            <person name="Henrissat B."/>
            <person name="Grigoriev I.V."/>
            <person name="Hibbett D.S."/>
            <person name="Martin F."/>
        </authorList>
    </citation>
    <scope>NUCLEOTIDE SEQUENCE [LARGE SCALE GENOMIC DNA]</scope>
    <source>
        <strain evidence="2">UH-Slu-Lm8-n1</strain>
    </source>
</reference>
<accession>A0A0C9ZDR6</accession>